<dbReference type="InterPro" id="IPR003673">
    <property type="entry name" value="CoA-Trfase_fam_III"/>
</dbReference>
<dbReference type="InterPro" id="IPR050483">
    <property type="entry name" value="CoA-transferase_III_domain"/>
</dbReference>
<protein>
    <submittedName>
        <fullName evidence="2">Putative L-carnitine dehydratase</fullName>
        <ecNumber evidence="2">4.2.1.89</ecNumber>
    </submittedName>
</protein>
<dbReference type="Gene3D" id="3.30.1540.10">
    <property type="entry name" value="formyl-coa transferase, domain 3"/>
    <property type="match status" value="1"/>
</dbReference>
<dbReference type="PANTHER" id="PTHR48207:SF3">
    <property type="entry name" value="SUCCINATE--HYDROXYMETHYLGLUTARATE COA-TRANSFERASE"/>
    <property type="match status" value="1"/>
</dbReference>
<dbReference type="InterPro" id="IPR044855">
    <property type="entry name" value="CoA-Trfase_III_dom3_sf"/>
</dbReference>
<sequence>MKVIELGTLIAGPYAASLLAQFGAEVIKIEPPGDGDPLRKWRKLHNGTSLWWYTQSRNKKSITLNLKSEKGQQIVRDLVRDADIVIENFRPGSLEAWGLGWEQLSQINPDLVMVRVSGYGQTGPYRDRPGFAAIAESLGGLRHLAGYPDRPPVRMGVSIGDTLASLYGVIGALLAMHHLKVNGGKGQYIDVALYEAVFGVMESLVPEFSVSGYVRACTGASLPGISPSNTYLCKDGQYVVIAGNGDSIFKRMMQAIGRNDLAGDPKLARNDGRVEQNDMLDEAISRWTTSHDLDDVLKTLDAAAVPCSKIYTAADIHADPHYRARDMIGRFSLPDGQAIDLPGIVPKLSETPGRTKWLGPALGAHTAEVLASIGIDSSAVDELRAQGVV</sequence>
<accession>E6PQE3</accession>
<dbReference type="Pfam" id="PF02515">
    <property type="entry name" value="CoA_transf_3"/>
    <property type="match status" value="1"/>
</dbReference>
<dbReference type="EMBL" id="CABM01000042">
    <property type="protein sequence ID" value="CBH97147.1"/>
    <property type="molecule type" value="Genomic_DNA"/>
</dbReference>
<reference evidence="2" key="1">
    <citation type="submission" date="2009-10" db="EMBL/GenBank/DDBJ databases">
        <title>Diversity of trophic interactions inside an arsenic-rich microbial ecosystem.</title>
        <authorList>
            <person name="Bertin P.N."/>
            <person name="Heinrich-Salmeron A."/>
            <person name="Pelletier E."/>
            <person name="Goulhen-Chollet F."/>
            <person name="Arsene-Ploetze F."/>
            <person name="Gallien S."/>
            <person name="Calteau A."/>
            <person name="Vallenet D."/>
            <person name="Casiot C."/>
            <person name="Chane-Woon-Ming B."/>
            <person name="Giloteaux L."/>
            <person name="Barakat M."/>
            <person name="Bonnefoy V."/>
            <person name="Bruneel O."/>
            <person name="Chandler M."/>
            <person name="Cleiss J."/>
            <person name="Duran R."/>
            <person name="Elbaz-Poulichet F."/>
            <person name="Fonknechten N."/>
            <person name="Lauga B."/>
            <person name="Mornico D."/>
            <person name="Ortet P."/>
            <person name="Schaeffer C."/>
            <person name="Siguier P."/>
            <person name="Alexander Thil Smith A."/>
            <person name="Van Dorsselaer A."/>
            <person name="Weissenbach J."/>
            <person name="Medigue C."/>
            <person name="Le Paslier D."/>
        </authorList>
    </citation>
    <scope>NUCLEOTIDE SEQUENCE</scope>
</reference>
<gene>
    <name evidence="2" type="ORF">CARN2_2619</name>
</gene>
<dbReference type="Gene3D" id="3.40.50.10540">
    <property type="entry name" value="Crotonobetainyl-coa:carnitine coa-transferase, domain 1"/>
    <property type="match status" value="1"/>
</dbReference>
<dbReference type="InterPro" id="IPR023606">
    <property type="entry name" value="CoA-Trfase_III_dom_1_sf"/>
</dbReference>
<keyword evidence="2" id="KW-0456">Lyase</keyword>
<keyword evidence="1" id="KW-0808">Transferase</keyword>
<dbReference type="GO" id="GO:0016829">
    <property type="term" value="F:lyase activity"/>
    <property type="evidence" value="ECO:0007669"/>
    <property type="project" value="UniProtKB-KW"/>
</dbReference>
<comment type="caution">
    <text evidence="2">The sequence shown here is derived from an EMBL/GenBank/DDBJ whole genome shotgun (WGS) entry which is preliminary data.</text>
</comment>
<organism evidence="2">
    <name type="scientific">mine drainage metagenome</name>
    <dbReference type="NCBI Taxonomy" id="410659"/>
    <lineage>
        <taxon>unclassified sequences</taxon>
        <taxon>metagenomes</taxon>
        <taxon>ecological metagenomes</taxon>
    </lineage>
</organism>
<dbReference type="EC" id="4.2.1.89" evidence="2"/>
<dbReference type="PANTHER" id="PTHR48207">
    <property type="entry name" value="SUCCINATE--HYDROXYMETHYLGLUTARATE COA-TRANSFERASE"/>
    <property type="match status" value="1"/>
</dbReference>
<dbReference type="SUPFAM" id="SSF89796">
    <property type="entry name" value="CoA-transferase family III (CaiB/BaiF)"/>
    <property type="match status" value="1"/>
</dbReference>
<proteinExistence type="predicted"/>
<evidence type="ECO:0000313" key="2">
    <source>
        <dbReference type="EMBL" id="CBH97147.1"/>
    </source>
</evidence>
<name>E6PQE3_9ZZZZ</name>
<dbReference type="GO" id="GO:0008410">
    <property type="term" value="F:CoA-transferase activity"/>
    <property type="evidence" value="ECO:0007669"/>
    <property type="project" value="TreeGrafter"/>
</dbReference>
<dbReference type="AlphaFoldDB" id="E6PQE3"/>
<evidence type="ECO:0000256" key="1">
    <source>
        <dbReference type="ARBA" id="ARBA00022679"/>
    </source>
</evidence>